<evidence type="ECO:0000313" key="4">
    <source>
        <dbReference type="Proteomes" id="UP001239782"/>
    </source>
</evidence>
<reference evidence="3 4" key="1">
    <citation type="submission" date="2023-08" db="EMBL/GenBank/DDBJ databases">
        <title>Pleionea litopenaei sp. nov., isolated from stomach of juvenile Litopenaeus vannamei.</title>
        <authorList>
            <person name="Rho A.M."/>
            <person name="Hwang C.Y."/>
        </authorList>
    </citation>
    <scope>NUCLEOTIDE SEQUENCE [LARGE SCALE GENOMIC DNA]</scope>
    <source>
        <strain evidence="3 4">HL-JVS1</strain>
    </source>
</reference>
<keyword evidence="4" id="KW-1185">Reference proteome</keyword>
<protein>
    <submittedName>
        <fullName evidence="3">YqaA family protein</fullName>
    </submittedName>
</protein>
<evidence type="ECO:0000313" key="3">
    <source>
        <dbReference type="EMBL" id="WMS88533.1"/>
    </source>
</evidence>
<dbReference type="KEGG" id="plei:Q9312_06345"/>
<feature type="transmembrane region" description="Helical" evidence="1">
    <location>
        <begin position="20"/>
        <end position="43"/>
    </location>
</feature>
<organism evidence="3 4">
    <name type="scientific">Pleionea litopenaei</name>
    <dbReference type="NCBI Taxonomy" id="3070815"/>
    <lineage>
        <taxon>Bacteria</taxon>
        <taxon>Pseudomonadati</taxon>
        <taxon>Pseudomonadota</taxon>
        <taxon>Gammaproteobacteria</taxon>
        <taxon>Oceanospirillales</taxon>
        <taxon>Pleioneaceae</taxon>
        <taxon>Pleionea</taxon>
    </lineage>
</organism>
<dbReference type="GO" id="GO:0005886">
    <property type="term" value="C:plasma membrane"/>
    <property type="evidence" value="ECO:0007669"/>
    <property type="project" value="TreeGrafter"/>
</dbReference>
<dbReference type="InterPro" id="IPR051311">
    <property type="entry name" value="DedA_domain"/>
</dbReference>
<evidence type="ECO:0000256" key="1">
    <source>
        <dbReference type="SAM" id="Phobius"/>
    </source>
</evidence>
<feature type="domain" description="VTT" evidence="2">
    <location>
        <begin position="39"/>
        <end position="157"/>
    </location>
</feature>
<proteinExistence type="predicted"/>
<dbReference type="InterPro" id="IPR032816">
    <property type="entry name" value="VTT_dom"/>
</dbReference>
<feature type="transmembrane region" description="Helical" evidence="1">
    <location>
        <begin position="55"/>
        <end position="75"/>
    </location>
</feature>
<evidence type="ECO:0000259" key="2">
    <source>
        <dbReference type="Pfam" id="PF09335"/>
    </source>
</evidence>
<keyword evidence="1" id="KW-0812">Transmembrane</keyword>
<dbReference type="AlphaFoldDB" id="A0AA51RVQ6"/>
<keyword evidence="1" id="KW-0472">Membrane</keyword>
<sequence length="193" mass="21893">MKIFSAMYDRCLRWAAHKHAVYYLGGMSIAESVFFPIPVDVMLAPMALANRNKAWFYATVCTLTSVVGGLIGYWLGAELFDVIFPYIESMGYAERLDTVKHWMNEYGWMVVFIAGFSPVPYKLFTVSAGVIGMALLPFLFASVIGRAARFYLVAGLMYWGGDTIERRLKPIIDWLGWSVILLAVFGYLLYKYL</sequence>
<dbReference type="EMBL" id="CP133548">
    <property type="protein sequence ID" value="WMS88533.1"/>
    <property type="molecule type" value="Genomic_DNA"/>
</dbReference>
<keyword evidence="1" id="KW-1133">Transmembrane helix</keyword>
<dbReference type="Pfam" id="PF09335">
    <property type="entry name" value="VTT_dom"/>
    <property type="match status" value="1"/>
</dbReference>
<accession>A0AA51RVQ6</accession>
<feature type="transmembrane region" description="Helical" evidence="1">
    <location>
        <begin position="171"/>
        <end position="190"/>
    </location>
</feature>
<dbReference type="Proteomes" id="UP001239782">
    <property type="component" value="Chromosome"/>
</dbReference>
<name>A0AA51RVQ6_9GAMM</name>
<dbReference type="PANTHER" id="PTHR42709:SF11">
    <property type="entry name" value="DEDA FAMILY PROTEIN"/>
    <property type="match status" value="1"/>
</dbReference>
<dbReference type="RefSeq" id="WP_309203747.1">
    <property type="nucleotide sequence ID" value="NZ_CP133548.1"/>
</dbReference>
<dbReference type="PANTHER" id="PTHR42709">
    <property type="entry name" value="ALKALINE PHOSPHATASE LIKE PROTEIN"/>
    <property type="match status" value="1"/>
</dbReference>
<gene>
    <name evidence="3" type="ORF">Q9312_06345</name>
</gene>